<sequence>MAFHPSDEQSMPYNRNEEDHQKDIHKYLDRMAAIIAGTLIQLFGDEDIDRTAILKNYKKKKGCDHDKDDRTSTGERMMKKRRYRSIHNLYMATKPLNILEGSNKYLNSS</sequence>
<organism evidence="1 2">
    <name type="scientific">Handroanthus impetiginosus</name>
    <dbReference type="NCBI Taxonomy" id="429701"/>
    <lineage>
        <taxon>Eukaryota</taxon>
        <taxon>Viridiplantae</taxon>
        <taxon>Streptophyta</taxon>
        <taxon>Embryophyta</taxon>
        <taxon>Tracheophyta</taxon>
        <taxon>Spermatophyta</taxon>
        <taxon>Magnoliopsida</taxon>
        <taxon>eudicotyledons</taxon>
        <taxon>Gunneridae</taxon>
        <taxon>Pentapetalae</taxon>
        <taxon>asterids</taxon>
        <taxon>lamiids</taxon>
        <taxon>Lamiales</taxon>
        <taxon>Bignoniaceae</taxon>
        <taxon>Crescentiina</taxon>
        <taxon>Tabebuia alliance</taxon>
        <taxon>Handroanthus</taxon>
    </lineage>
</organism>
<dbReference type="EMBL" id="NKXS01002934">
    <property type="protein sequence ID" value="PIN11446.1"/>
    <property type="molecule type" value="Genomic_DNA"/>
</dbReference>
<dbReference type="AlphaFoldDB" id="A0A2G9H1R6"/>
<accession>A0A2G9H1R6</accession>
<evidence type="ECO:0000313" key="1">
    <source>
        <dbReference type="EMBL" id="PIN11446.1"/>
    </source>
</evidence>
<protein>
    <submittedName>
        <fullName evidence="1">Uncharacterized protein</fullName>
    </submittedName>
</protein>
<reference evidence="2" key="1">
    <citation type="journal article" date="2018" name="Gigascience">
        <title>Genome assembly of the Pink Ipe (Handroanthus impetiginosus, Bignoniaceae), a highly valued, ecologically keystone Neotropical timber forest tree.</title>
        <authorList>
            <person name="Silva-Junior O.B."/>
            <person name="Grattapaglia D."/>
            <person name="Novaes E."/>
            <person name="Collevatti R.G."/>
        </authorList>
    </citation>
    <scope>NUCLEOTIDE SEQUENCE [LARGE SCALE GENOMIC DNA]</scope>
    <source>
        <strain evidence="2">cv. UFG-1</strain>
    </source>
</reference>
<evidence type="ECO:0000313" key="2">
    <source>
        <dbReference type="Proteomes" id="UP000231279"/>
    </source>
</evidence>
<dbReference type="Proteomes" id="UP000231279">
    <property type="component" value="Unassembled WGS sequence"/>
</dbReference>
<name>A0A2G9H1R6_9LAMI</name>
<dbReference type="OrthoDB" id="913313at2759"/>
<comment type="caution">
    <text evidence="1">The sequence shown here is derived from an EMBL/GenBank/DDBJ whole genome shotgun (WGS) entry which is preliminary data.</text>
</comment>
<gene>
    <name evidence="1" type="ORF">CDL12_15947</name>
</gene>
<keyword evidence="2" id="KW-1185">Reference proteome</keyword>
<proteinExistence type="predicted"/>